<evidence type="ECO:0000313" key="1">
    <source>
        <dbReference type="EMBL" id="KKL95078.1"/>
    </source>
</evidence>
<sequence>MVDIEKFTKQKGMFLKADDVINNPNATFKVTGEG</sequence>
<accession>A0A0F9G8J0</accession>
<dbReference type="EMBL" id="LAZR01018770">
    <property type="protein sequence ID" value="KKL95078.1"/>
    <property type="molecule type" value="Genomic_DNA"/>
</dbReference>
<dbReference type="AlphaFoldDB" id="A0A0F9G8J0"/>
<protein>
    <submittedName>
        <fullName evidence="1">Uncharacterized protein</fullName>
    </submittedName>
</protein>
<feature type="non-terminal residue" evidence="1">
    <location>
        <position position="34"/>
    </location>
</feature>
<name>A0A0F9G8J0_9ZZZZ</name>
<proteinExistence type="predicted"/>
<reference evidence="1" key="1">
    <citation type="journal article" date="2015" name="Nature">
        <title>Complex archaea that bridge the gap between prokaryotes and eukaryotes.</title>
        <authorList>
            <person name="Spang A."/>
            <person name="Saw J.H."/>
            <person name="Jorgensen S.L."/>
            <person name="Zaremba-Niedzwiedzka K."/>
            <person name="Martijn J."/>
            <person name="Lind A.E."/>
            <person name="van Eijk R."/>
            <person name="Schleper C."/>
            <person name="Guy L."/>
            <person name="Ettema T.J."/>
        </authorList>
    </citation>
    <scope>NUCLEOTIDE SEQUENCE</scope>
</reference>
<gene>
    <name evidence="1" type="ORF">LCGC14_1858260</name>
</gene>
<organism evidence="1">
    <name type="scientific">marine sediment metagenome</name>
    <dbReference type="NCBI Taxonomy" id="412755"/>
    <lineage>
        <taxon>unclassified sequences</taxon>
        <taxon>metagenomes</taxon>
        <taxon>ecological metagenomes</taxon>
    </lineage>
</organism>
<comment type="caution">
    <text evidence="1">The sequence shown here is derived from an EMBL/GenBank/DDBJ whole genome shotgun (WGS) entry which is preliminary data.</text>
</comment>